<dbReference type="AlphaFoldDB" id="A0A7G9WAD4"/>
<keyword evidence="9 11" id="KW-1208">Phospholipid metabolism</keyword>
<comment type="pathway">
    <text evidence="1">Lipid metabolism.</text>
</comment>
<evidence type="ECO:0000256" key="10">
    <source>
        <dbReference type="ARBA" id="ARBA00023317"/>
    </source>
</evidence>
<evidence type="ECO:0000256" key="7">
    <source>
        <dbReference type="ARBA" id="ARBA00023209"/>
    </source>
</evidence>
<feature type="active site" description="Charge relay system; for autoendoproteolytic cleavage activity" evidence="11">
    <location>
        <position position="115"/>
    </location>
</feature>
<comment type="PTM">
    <text evidence="11">Is synthesized initially as an inactive proenzyme. Formation of the active enzyme involves a self-maturation process in which the active site pyruvoyl group is generated from an internal serine residue via an autocatalytic post-translational modification. Two non-identical subunits are generated from the proenzyme in this reaction, and the pyruvate is formed at the N-terminus of the alpha chain, which is derived from the carboxyl end of the proenzyme. The autoendoproteolytic cleavage occurs by a canonical serine protease mechanism, in which the side chain hydroxyl group of the serine supplies its oxygen atom to form the C-terminus of the beta chain, while the remainder of the serine residue undergoes an oxidative deamination to produce ammonia and the pyruvoyl prosthetic group on the alpha chain. During this reaction, the Ser that is part of the protease active site of the proenzyme becomes the pyruvoyl prosthetic group, which constitutes an essential element of the active site of the mature decarboxylase.</text>
</comment>
<evidence type="ECO:0000256" key="1">
    <source>
        <dbReference type="ARBA" id="ARBA00005189"/>
    </source>
</evidence>
<comment type="pathway">
    <text evidence="11">Phospholipid metabolism; phosphatidylethanolamine biosynthesis; phosphatidylethanolamine from CDP-diacylglycerol: step 2/2.</text>
</comment>
<dbReference type="NCBIfam" id="TIGR00163">
    <property type="entry name" value="PS_decarb"/>
    <property type="match status" value="1"/>
</dbReference>
<evidence type="ECO:0000256" key="4">
    <source>
        <dbReference type="ARBA" id="ARBA00023098"/>
    </source>
</evidence>
<accession>A0A7G9WAD4</accession>
<keyword evidence="8 11" id="KW-0456">Lyase</keyword>
<dbReference type="Proteomes" id="UP000516160">
    <property type="component" value="Chromosome"/>
</dbReference>
<evidence type="ECO:0000256" key="8">
    <source>
        <dbReference type="ARBA" id="ARBA00023239"/>
    </source>
</evidence>
<feature type="site" description="Cleavage (non-hydrolytic); by autocatalysis" evidence="11">
    <location>
        <begin position="257"/>
        <end position="258"/>
    </location>
</feature>
<dbReference type="GO" id="GO:0006646">
    <property type="term" value="P:phosphatidylethanolamine biosynthetic process"/>
    <property type="evidence" value="ECO:0007669"/>
    <property type="project" value="UniProtKB-UniRule"/>
</dbReference>
<keyword evidence="3 11" id="KW-0210">Decarboxylase</keyword>
<evidence type="ECO:0000313" key="13">
    <source>
        <dbReference type="Proteomes" id="UP000516160"/>
    </source>
</evidence>
<reference evidence="12 13" key="1">
    <citation type="submission" date="2020-07" db="EMBL/GenBank/DDBJ databases">
        <title>Alkalicella. sp. LB2 genome.</title>
        <authorList>
            <person name="Postec A."/>
            <person name="Quemeneur M."/>
        </authorList>
    </citation>
    <scope>NUCLEOTIDE SEQUENCE [LARGE SCALE GENOMIC DNA]</scope>
    <source>
        <strain evidence="12 13">LB2</strain>
    </source>
</reference>
<evidence type="ECO:0000256" key="9">
    <source>
        <dbReference type="ARBA" id="ARBA00023264"/>
    </source>
</evidence>
<sequence>MDIFYIDRRTKQKIKEIVAGEKLIKWNYESSLGRTLGELLGKRKFLSWYYGKLQDKPSSKNKIKKFAQTLGIDMKEAKRENYEQYDSFNDFFAREIKEEARPIVKEVVSLASPADGRVFAYENIDIDRVIQVKGFEYSLGELFGDSKLACEYQGGVCYVIRLCPADYHRFHFCDFGTVGSTKKIKGNYYSVNPIALNKIPELYCRNKREVTLFESDNFGKIAYVEVGATAVGTIIQTFQEGNRVFKGEEKGYFKFGGSTVILFFQKGTVKVDNDILEHTEGGYETKVNMGEKIGTKMI</sequence>
<dbReference type="EMBL" id="CP058559">
    <property type="protein sequence ID" value="QNO15646.1"/>
    <property type="molecule type" value="Genomic_DNA"/>
</dbReference>
<dbReference type="PANTHER" id="PTHR10067:SF17">
    <property type="entry name" value="PHOSPHATIDYLSERINE DECARBOXYLASE PROENZYME 2"/>
    <property type="match status" value="1"/>
</dbReference>
<comment type="similarity">
    <text evidence="11">Belongs to the phosphatidylserine decarboxylase family. PSD-B subfamily. Prokaryotic type II sub-subfamily.</text>
</comment>
<keyword evidence="7 11" id="KW-0594">Phospholipid biosynthesis</keyword>
<evidence type="ECO:0000313" key="12">
    <source>
        <dbReference type="EMBL" id="QNO15646.1"/>
    </source>
</evidence>
<dbReference type="InterPro" id="IPR033177">
    <property type="entry name" value="PSD-B"/>
</dbReference>
<dbReference type="UniPathway" id="UPA00558">
    <property type="reaction ID" value="UER00616"/>
</dbReference>
<comment type="function">
    <text evidence="11">Catalyzes the formation of phosphatidylethanolamine (PtdEtn) from phosphatidylserine (PtdSer).</text>
</comment>
<keyword evidence="2 11" id="KW-0444">Lipid biosynthesis</keyword>
<keyword evidence="4 11" id="KW-0443">Lipid metabolism</keyword>
<dbReference type="PANTHER" id="PTHR10067">
    <property type="entry name" value="PHOSPHATIDYLSERINE DECARBOXYLASE"/>
    <property type="match status" value="1"/>
</dbReference>
<dbReference type="GO" id="GO:0005886">
    <property type="term" value="C:plasma membrane"/>
    <property type="evidence" value="ECO:0007669"/>
    <property type="project" value="UniProtKB-SubCell"/>
</dbReference>
<evidence type="ECO:0000256" key="2">
    <source>
        <dbReference type="ARBA" id="ARBA00022516"/>
    </source>
</evidence>
<keyword evidence="13" id="KW-1185">Reference proteome</keyword>
<dbReference type="InterPro" id="IPR033179">
    <property type="entry name" value="PSD_type2_pro"/>
</dbReference>
<dbReference type="HAMAP" id="MF_00663">
    <property type="entry name" value="PS_decarb_PSD_B_type2"/>
    <property type="match status" value="1"/>
</dbReference>
<dbReference type="EC" id="4.1.1.65" evidence="11"/>
<keyword evidence="11" id="KW-1003">Cell membrane</keyword>
<evidence type="ECO:0000256" key="5">
    <source>
        <dbReference type="ARBA" id="ARBA00023136"/>
    </source>
</evidence>
<dbReference type="NCBIfam" id="NF001941">
    <property type="entry name" value="PRK00723.1"/>
    <property type="match status" value="1"/>
</dbReference>
<evidence type="ECO:0000256" key="3">
    <source>
        <dbReference type="ARBA" id="ARBA00022793"/>
    </source>
</evidence>
<comment type="catalytic activity">
    <reaction evidence="11">
        <text>a 1,2-diacyl-sn-glycero-3-phospho-L-serine + H(+) = a 1,2-diacyl-sn-glycero-3-phosphoethanolamine + CO2</text>
        <dbReference type="Rhea" id="RHEA:20828"/>
        <dbReference type="ChEBI" id="CHEBI:15378"/>
        <dbReference type="ChEBI" id="CHEBI:16526"/>
        <dbReference type="ChEBI" id="CHEBI:57262"/>
        <dbReference type="ChEBI" id="CHEBI:64612"/>
        <dbReference type="EC" id="4.1.1.65"/>
    </reaction>
</comment>
<gene>
    <name evidence="11" type="primary">psd</name>
    <name evidence="12" type="ORF">HYG86_13105</name>
</gene>
<proteinExistence type="inferred from homology"/>
<organism evidence="12 13">
    <name type="scientific">Alkalicella caledoniensis</name>
    <dbReference type="NCBI Taxonomy" id="2731377"/>
    <lineage>
        <taxon>Bacteria</taxon>
        <taxon>Bacillati</taxon>
        <taxon>Bacillota</taxon>
        <taxon>Clostridia</taxon>
        <taxon>Eubacteriales</taxon>
        <taxon>Proteinivoracaceae</taxon>
        <taxon>Alkalicella</taxon>
    </lineage>
</organism>
<feature type="active site" description="Charge relay system; for autoendoproteolytic cleavage activity" evidence="11">
    <location>
        <position position="258"/>
    </location>
</feature>
<dbReference type="GO" id="GO:0004609">
    <property type="term" value="F:phosphatidylserine decarboxylase activity"/>
    <property type="evidence" value="ECO:0007669"/>
    <property type="project" value="UniProtKB-UniRule"/>
</dbReference>
<dbReference type="Pfam" id="PF02666">
    <property type="entry name" value="PS_Dcarbxylase"/>
    <property type="match status" value="1"/>
</dbReference>
<evidence type="ECO:0000256" key="6">
    <source>
        <dbReference type="ARBA" id="ARBA00023145"/>
    </source>
</evidence>
<keyword evidence="10 11" id="KW-0670">Pyruvate</keyword>
<keyword evidence="5 11" id="KW-0472">Membrane</keyword>
<keyword evidence="6 11" id="KW-0865">Zymogen</keyword>
<comment type="subunit">
    <text evidence="11">Heterodimer of a large membrane-associated beta subunit and a small pyruvoyl-containing alpha subunit.</text>
</comment>
<name>A0A7G9WAD4_ALKCA</name>
<protein>
    <recommendedName>
        <fullName evidence="11">Phosphatidylserine decarboxylase proenzyme</fullName>
        <ecNumber evidence="11">4.1.1.65</ecNumber>
    </recommendedName>
    <component>
        <recommendedName>
            <fullName evidence="11">Phosphatidylserine decarboxylase alpha chain</fullName>
        </recommendedName>
    </component>
    <component>
        <recommendedName>
            <fullName evidence="11">Phosphatidylserine decarboxylase beta chain</fullName>
        </recommendedName>
    </component>
</protein>
<evidence type="ECO:0000256" key="11">
    <source>
        <dbReference type="HAMAP-Rule" id="MF_00663"/>
    </source>
</evidence>
<comment type="subcellular location">
    <subcellularLocation>
        <location evidence="11">Cell membrane</location>
        <topology evidence="11">Peripheral membrane protein</topology>
    </subcellularLocation>
</comment>
<feature type="modified residue" description="Pyruvic acid (Ser); by autocatalysis" evidence="11">
    <location>
        <position position="258"/>
    </location>
</feature>
<dbReference type="InterPro" id="IPR003817">
    <property type="entry name" value="PS_Dcarbxylase"/>
</dbReference>
<feature type="chain" id="PRO_5029075535" description="Phosphatidylserine decarboxylase alpha chain" evidence="11">
    <location>
        <begin position="258"/>
        <end position="298"/>
    </location>
</feature>
<feature type="chain" id="PRO_5029075534" description="Phosphatidylserine decarboxylase beta chain" evidence="11">
    <location>
        <begin position="1"/>
        <end position="257"/>
    </location>
</feature>
<dbReference type="KEGG" id="acae:HYG86_13105"/>
<comment type="cofactor">
    <cofactor evidence="11">
        <name>pyruvate</name>
        <dbReference type="ChEBI" id="CHEBI:15361"/>
    </cofactor>
    <text evidence="11">Binds 1 pyruvoyl group covalently per subunit.</text>
</comment>
<feature type="active site" description="Schiff-base intermediate with substrate; via pyruvic acid; for decarboxylase activity" evidence="11">
    <location>
        <position position="258"/>
    </location>
</feature>
<feature type="active site" description="Charge relay system; for autoendoproteolytic cleavage activity" evidence="11">
    <location>
        <position position="171"/>
    </location>
</feature>